<proteinExistence type="predicted"/>
<accession>A0AA38NX60</accession>
<reference evidence="2" key="1">
    <citation type="submission" date="2022-08" db="EMBL/GenBank/DDBJ databases">
        <authorList>
            <consortium name="DOE Joint Genome Institute"/>
            <person name="Min B."/>
            <person name="Riley R."/>
            <person name="Sierra-Patev S."/>
            <person name="Naranjo-Ortiz M."/>
            <person name="Looney B."/>
            <person name="Konkel Z."/>
            <person name="Slot J.C."/>
            <person name="Sakamoto Y."/>
            <person name="Steenwyk J.L."/>
            <person name="Rokas A."/>
            <person name="Carro J."/>
            <person name="Camarero S."/>
            <person name="Ferreira P."/>
            <person name="Molpeceres G."/>
            <person name="Ruiz-Duenas F.J."/>
            <person name="Serrano A."/>
            <person name="Henrissat B."/>
            <person name="Drula E."/>
            <person name="Hughes K.W."/>
            <person name="Mata J.L."/>
            <person name="Ishikawa N.K."/>
            <person name="Vargas-Isla R."/>
            <person name="Ushijima S."/>
            <person name="Smith C.A."/>
            <person name="Ahrendt S."/>
            <person name="Andreopoulos W."/>
            <person name="He G."/>
            <person name="Labutti K."/>
            <person name="Lipzen A."/>
            <person name="Ng V."/>
            <person name="Sandor L."/>
            <person name="Barry K."/>
            <person name="Martinez A.T."/>
            <person name="Xiao Y."/>
            <person name="Gibbons J.G."/>
            <person name="Terashima K."/>
            <person name="Hibbett D.S."/>
            <person name="Grigoriev I.V."/>
        </authorList>
    </citation>
    <scope>NUCLEOTIDE SEQUENCE</scope>
    <source>
        <strain evidence="2">TFB9207</strain>
    </source>
</reference>
<organism evidence="2 3">
    <name type="scientific">Lentinula raphanica</name>
    <dbReference type="NCBI Taxonomy" id="153919"/>
    <lineage>
        <taxon>Eukaryota</taxon>
        <taxon>Fungi</taxon>
        <taxon>Dikarya</taxon>
        <taxon>Basidiomycota</taxon>
        <taxon>Agaricomycotina</taxon>
        <taxon>Agaricomycetes</taxon>
        <taxon>Agaricomycetidae</taxon>
        <taxon>Agaricales</taxon>
        <taxon>Marasmiineae</taxon>
        <taxon>Omphalotaceae</taxon>
        <taxon>Lentinula</taxon>
    </lineage>
</organism>
<keyword evidence="1" id="KW-0812">Transmembrane</keyword>
<feature type="transmembrane region" description="Helical" evidence="1">
    <location>
        <begin position="256"/>
        <end position="273"/>
    </location>
</feature>
<evidence type="ECO:0000313" key="3">
    <source>
        <dbReference type="Proteomes" id="UP001163846"/>
    </source>
</evidence>
<protein>
    <submittedName>
        <fullName evidence="2">Uncharacterized protein</fullName>
    </submittedName>
</protein>
<feature type="transmembrane region" description="Helical" evidence="1">
    <location>
        <begin position="59"/>
        <end position="82"/>
    </location>
</feature>
<keyword evidence="3" id="KW-1185">Reference proteome</keyword>
<feature type="transmembrane region" description="Helical" evidence="1">
    <location>
        <begin position="102"/>
        <end position="126"/>
    </location>
</feature>
<keyword evidence="1" id="KW-0472">Membrane</keyword>
<feature type="transmembrane region" description="Helical" evidence="1">
    <location>
        <begin position="178"/>
        <end position="199"/>
    </location>
</feature>
<evidence type="ECO:0000313" key="2">
    <source>
        <dbReference type="EMBL" id="KAJ3832271.1"/>
    </source>
</evidence>
<dbReference type="EMBL" id="MU807015">
    <property type="protein sequence ID" value="KAJ3832271.1"/>
    <property type="molecule type" value="Genomic_DNA"/>
</dbReference>
<feature type="transmembrane region" description="Helical" evidence="1">
    <location>
        <begin position="29"/>
        <end position="47"/>
    </location>
</feature>
<feature type="transmembrane region" description="Helical" evidence="1">
    <location>
        <begin position="133"/>
        <end position="158"/>
    </location>
</feature>
<name>A0AA38NX60_9AGAR</name>
<feature type="transmembrane region" description="Helical" evidence="1">
    <location>
        <begin position="220"/>
        <end position="244"/>
    </location>
</feature>
<gene>
    <name evidence="2" type="ORF">F5878DRAFT_646918</name>
</gene>
<keyword evidence="1" id="KW-1133">Transmembrane helix</keyword>
<comment type="caution">
    <text evidence="2">The sequence shown here is derived from an EMBL/GenBank/DDBJ whole genome shotgun (WGS) entry which is preliminary data.</text>
</comment>
<dbReference type="Proteomes" id="UP001163846">
    <property type="component" value="Unassembled WGS sequence"/>
</dbReference>
<sequence>MASNSTELVDLGNSLLFHTSHLIGIIPEMILYGIYTTLFVLSTSIMLQQGIDTPSRKFLLGLTTFMYALTTLYMAASIANIFQLVQTLFFGFSTRNTVNLPMFNAVFLLNYGITDGVVVWRAWVLCRYDYRSALLACILFLCCACLSEISTIVIRIMLLRSQSNVSELNRAIDITQVMNLGLSLVTNLTATGTVTLKAWRLRKVFYAGPRSPMQLGKMMILIVESGVLYSISLVTILIATVIPLREGTLGDIYTPVNLQLAGIYPLIVLIMINKNRTLDNVVKVSNDSHPARSLGSFTTIIDTHHSTSVTMVS</sequence>
<evidence type="ECO:0000256" key="1">
    <source>
        <dbReference type="SAM" id="Phobius"/>
    </source>
</evidence>
<dbReference type="AlphaFoldDB" id="A0AA38NX60"/>